<reference evidence="2 3" key="1">
    <citation type="submission" date="2024-11" db="EMBL/GenBank/DDBJ databases">
        <title>Chromosome-level genome assembly of Eucalyptus globulus Labill. provides insights into its genome evolution.</title>
        <authorList>
            <person name="Li X."/>
        </authorList>
    </citation>
    <scope>NUCLEOTIDE SEQUENCE [LARGE SCALE GENOMIC DNA]</scope>
    <source>
        <strain evidence="2">CL2024</strain>
        <tissue evidence="2">Fresh tender leaves</tissue>
    </source>
</reference>
<feature type="compositionally biased region" description="Basic and acidic residues" evidence="1">
    <location>
        <begin position="66"/>
        <end position="104"/>
    </location>
</feature>
<keyword evidence="3" id="KW-1185">Reference proteome</keyword>
<dbReference type="EMBL" id="JBJKBG010000006">
    <property type="protein sequence ID" value="KAL3732817.1"/>
    <property type="molecule type" value="Genomic_DNA"/>
</dbReference>
<organism evidence="2 3">
    <name type="scientific">Eucalyptus globulus</name>
    <name type="common">Tasmanian blue gum</name>
    <dbReference type="NCBI Taxonomy" id="34317"/>
    <lineage>
        <taxon>Eukaryota</taxon>
        <taxon>Viridiplantae</taxon>
        <taxon>Streptophyta</taxon>
        <taxon>Embryophyta</taxon>
        <taxon>Tracheophyta</taxon>
        <taxon>Spermatophyta</taxon>
        <taxon>Magnoliopsida</taxon>
        <taxon>eudicotyledons</taxon>
        <taxon>Gunneridae</taxon>
        <taxon>Pentapetalae</taxon>
        <taxon>rosids</taxon>
        <taxon>malvids</taxon>
        <taxon>Myrtales</taxon>
        <taxon>Myrtaceae</taxon>
        <taxon>Myrtoideae</taxon>
        <taxon>Eucalypteae</taxon>
        <taxon>Eucalyptus</taxon>
    </lineage>
</organism>
<proteinExistence type="predicted"/>
<evidence type="ECO:0000313" key="2">
    <source>
        <dbReference type="EMBL" id="KAL3732817.1"/>
    </source>
</evidence>
<dbReference type="Proteomes" id="UP001634007">
    <property type="component" value="Unassembled WGS sequence"/>
</dbReference>
<feature type="region of interest" description="Disordered" evidence="1">
    <location>
        <begin position="1"/>
        <end position="104"/>
    </location>
</feature>
<gene>
    <name evidence="2" type="ORF">ACJRO7_022356</name>
</gene>
<feature type="compositionally biased region" description="Pro residues" evidence="1">
    <location>
        <begin position="48"/>
        <end position="64"/>
    </location>
</feature>
<evidence type="ECO:0000256" key="1">
    <source>
        <dbReference type="SAM" id="MobiDB-lite"/>
    </source>
</evidence>
<evidence type="ECO:0000313" key="3">
    <source>
        <dbReference type="Proteomes" id="UP001634007"/>
    </source>
</evidence>
<comment type="caution">
    <text evidence="2">The sequence shown here is derived from an EMBL/GenBank/DDBJ whole genome shotgun (WGS) entry which is preliminary data.</text>
</comment>
<name>A0ABD3K4W8_EUCGL</name>
<sequence length="120" mass="13080">MRFGEELGPNRARWGPDERNSRGRGPRPASPAGGRRGGLLGSLLISDSPPPPPPPPPPSPPPSRPGAREGASEESDWRGRGREKVGLVQGCRERSEVESTERSEHLRYKLHLEKGAFSSR</sequence>
<dbReference type="AlphaFoldDB" id="A0ABD3K4W8"/>
<accession>A0ABD3K4W8</accession>
<protein>
    <submittedName>
        <fullName evidence="2">Uncharacterized protein</fullName>
    </submittedName>
</protein>